<feature type="compositionally biased region" description="Gly residues" evidence="1">
    <location>
        <begin position="2114"/>
        <end position="2124"/>
    </location>
</feature>
<dbReference type="Gene3D" id="2.130.10.10">
    <property type="entry name" value="YVTN repeat-like/Quinoprotein amine dehydrogenase"/>
    <property type="match status" value="1"/>
</dbReference>
<feature type="compositionally biased region" description="Pro residues" evidence="1">
    <location>
        <begin position="1064"/>
        <end position="1073"/>
    </location>
</feature>
<dbReference type="PANTHER" id="PTHR22696">
    <property type="entry name" value="E3 UBIQUITIN-PROTEIN LIGASE RNF26"/>
    <property type="match status" value="1"/>
</dbReference>
<feature type="transmembrane region" description="Helical" evidence="2">
    <location>
        <begin position="127"/>
        <end position="147"/>
    </location>
</feature>
<feature type="compositionally biased region" description="Acidic residues" evidence="1">
    <location>
        <begin position="757"/>
        <end position="766"/>
    </location>
</feature>
<evidence type="ECO:0000256" key="1">
    <source>
        <dbReference type="SAM" id="MobiDB-lite"/>
    </source>
</evidence>
<feature type="region of interest" description="Disordered" evidence="1">
    <location>
        <begin position="1227"/>
        <end position="1253"/>
    </location>
</feature>
<feature type="region of interest" description="Disordered" evidence="1">
    <location>
        <begin position="1030"/>
        <end position="1073"/>
    </location>
</feature>
<sequence length="2206" mass="238158">MESSASGTNNTSLANHLLHSIPSLAQRAGLAIIHPLEVIDHIARPLWKGGSIIADATTQQPNTTSSNPQPDHERATPRILHPNRPSLARRRQQQQPRLLRLQPPSTASALLTTLLTNLAKLKDFGGIFTYLTSKWALTTFVVAILLNRTQFYASSRQNLLLPWYVRVALYGVPICLFLVQVGNVLQALRCQTSPDFALLRYGDPLKKLGIDFGGEGGMLYALSARLLFWQGSDGEACEAVGFSLGSTGVVGSAEGGMDFRGSLSLLFGFFLTVCTSQFFDTLACTLQGRQPKPETGMTIFEHSLAFAECEAMISSALGLGFLGVARQNDAAGGSGRTAPLLTRSEILPRLNVPPEVLLVCLISCFSHLSSAMLAVFDIRHRVRLVNTGIWALSYMSAFIWTFCRLFFQSFDGVAELGALRFPTVCMVGFIPHLLILTGIIVCGAIYGLALLITALSLPREPGTPFHHRWNRAYQNLQANVQFSAASSLRIKMSEDFYTALLKIGFNVLTAASEAVYLNEGSHIHVAESTWLERKRLREIADDAELRRRRSRRRRLPSIPSELLSDDVIARGIDFVDRQNDGEVAFQSPYARERKSKSRKQPHRGQSSGRDGDPGAAAQGGGEVESGIGITQRRNRAQMTFDFFAGVWGLFGSVLAQGLLRLLGTLGLEPQRCPAWLVKMAGIRDDGHEGRGEEETSSLHRHPLSLVNMTRNQRDFWMLGPEGRLMIAPNDEVDVEVETRRMLQRSGTGDYVGRSATNDDDDDDEDTTSVLSMSTNESTCDEDGEGIESGRRTPTQDDPFGARRFDRELSPAASIATDENGSALDMAQIARLLNPQTTAERDEARLLSHALLSPRPTTRSQYRLHTTRARSRVLGFWGGDENSHLSSGKTTEEQEEEDLEAFLLTQRDKKTGSLADGTGVGSDNGTTWQTGAEGLGDSGPQCVVCQSSPRTVLVWPSPAVPRSPTPSSQHGYLPAHHQPVSSLPLPAGDERHDAGLTATATGGGDGGTTTPDPSEQLVRDAAFAAFLQESERQRVSAASEGQQQQQQSRNQRQRTMTTTTTTTTPSPPPPPVPATPNRIAEYENAAIATPFSQRAGARREGPGFEVIKKVRSPGDKRAPVLDLPNEVLTHALAHLAPTDLTSVASVSKRFHELVTGPHAWRSAFAHYFPGPDTMHADLVNDADDEETVVQQQQAVVRSERRAFTRLTALASWRSEYINRTRLLRSLARGKPVQSVASGPSGSSRNGGGQSHNAQPTIMYNSQLFTTINHLHAIFAGGATGSGWGSSGHKKLPRFIHGADDTGTATTSDPGAGKVDSWGQSDPQFFVQFADRFPGDSQYGLGPGEVVGAPNVMDVSQPRCGGRFLMFSSAMSVPEIGIPRLHSANEAMTSIWIAKSATIPSLTEGLIGIMTGSSLGVVNAYSLGSTGTGGTSNREHRFLRGETTARWVLSPGVPIISIAVDPEYCLSRQAQNRIWAVALNALGEVFYLTKFPKRPTLDRAAPMDDELAERTAWLTGRSVPEQIRAETLEMEAFARKKPKDFRAVCSGWDMRRRLEVDFAGDDGNLAGENVVVVECGLEEDGISTAAVQRFTRCRFQEGGGTSGSVTPPSMTSGTTEASNEPSLFGGGTSPPAGTESAPSLDRLGGALPADDFGGSITPRPMSEEWRTSKMTFGGLKKVQVLATTIDNSTFATQTCSEDPLLGFSGRSTTSSPSLTPLSPSDQPSANDPVDVPGQRARLFAIGTKTGSVLVWNIRAPYPKAAETTNTLDPVRIIYTDSPQISCLAMSALYLVHGGSDGLVQAWDPLGSSLQPIRTMNSRFSARARRRLAQAQASPQGVGINLFAAGAITLDPDPAVLRGMVSLGINLLYWSFSSSAADQYRSSAKRRLRRSERGSNNALGTGGSGFSTATRNNLKDYIAHEQNELELEKAQRNREHQRFVGRYGTEFLDGSEEEQMAYVAMISQESFEKEARGRSSFSSSPFEGPAAKEGSLAVDSRATSEGKDAQRDGGAKVTRDGNVGGRHTGSGKDAPASSSTPSGEIQEDEEMDADVAEAIRQSLLSSSAPPEGGELNAYEIPFRRGKKSAVEDRDDPVVRQETNEMQDAASSTMPSGSGRRYSGGDGGSGDGEGSRGNELDDLEFAMQLSLAEEESRREQQRMQQHWEGDVGDCGEEGRDGDGDGNGNGNGDEFPALVEQGGGVMKGKGKGRMV</sequence>
<feature type="transmembrane region" description="Helical" evidence="2">
    <location>
        <begin position="356"/>
        <end position="376"/>
    </location>
</feature>
<feature type="region of interest" description="Disordered" evidence="1">
    <location>
        <begin position="1884"/>
        <end position="1904"/>
    </location>
</feature>
<feature type="region of interest" description="Disordered" evidence="1">
    <location>
        <begin position="1594"/>
        <end position="1666"/>
    </location>
</feature>
<dbReference type="EMBL" id="MUNK01000074">
    <property type="protein sequence ID" value="OTA33509.1"/>
    <property type="molecule type" value="Genomic_DNA"/>
</dbReference>
<evidence type="ECO:0000313" key="4">
    <source>
        <dbReference type="EMBL" id="OTA33509.1"/>
    </source>
</evidence>
<dbReference type="Pfam" id="PF12937">
    <property type="entry name" value="F-box-like"/>
    <property type="match status" value="1"/>
</dbReference>
<dbReference type="SUPFAM" id="SSF81383">
    <property type="entry name" value="F-box domain"/>
    <property type="match status" value="1"/>
</dbReference>
<feature type="compositionally biased region" description="Low complexity" evidence="1">
    <location>
        <begin position="1601"/>
        <end position="1613"/>
    </location>
</feature>
<dbReference type="GO" id="GO:0016567">
    <property type="term" value="P:protein ubiquitination"/>
    <property type="evidence" value="ECO:0007669"/>
    <property type="project" value="TreeGrafter"/>
</dbReference>
<feature type="region of interest" description="Disordered" evidence="1">
    <location>
        <begin position="1694"/>
        <end position="1727"/>
    </location>
</feature>
<keyword evidence="2" id="KW-0812">Transmembrane</keyword>
<organism evidence="4 5">
    <name type="scientific">Hortaea werneckii EXF-2000</name>
    <dbReference type="NCBI Taxonomy" id="1157616"/>
    <lineage>
        <taxon>Eukaryota</taxon>
        <taxon>Fungi</taxon>
        <taxon>Dikarya</taxon>
        <taxon>Ascomycota</taxon>
        <taxon>Pezizomycotina</taxon>
        <taxon>Dothideomycetes</taxon>
        <taxon>Dothideomycetidae</taxon>
        <taxon>Mycosphaerellales</taxon>
        <taxon>Teratosphaeriaceae</taxon>
        <taxon>Hortaea</taxon>
    </lineage>
</organism>
<feature type="domain" description="F-box" evidence="3">
    <location>
        <begin position="1116"/>
        <end position="1162"/>
    </location>
</feature>
<dbReference type="Proteomes" id="UP000194280">
    <property type="component" value="Unassembled WGS sequence"/>
</dbReference>
<keyword evidence="5" id="KW-1185">Reference proteome</keyword>
<comment type="caution">
    <text evidence="4">The sequence shown here is derived from an EMBL/GenBank/DDBJ whole genome shotgun (WGS) entry which is preliminary data.</text>
</comment>
<dbReference type="InterPro" id="IPR036322">
    <property type="entry name" value="WD40_repeat_dom_sf"/>
</dbReference>
<dbReference type="STRING" id="1157616.A0A1Z5TBU4"/>
<feature type="transmembrane region" description="Helical" evidence="2">
    <location>
        <begin position="388"/>
        <end position="407"/>
    </location>
</feature>
<dbReference type="SUPFAM" id="SSF50978">
    <property type="entry name" value="WD40 repeat-like"/>
    <property type="match status" value="1"/>
</dbReference>
<dbReference type="InterPro" id="IPR036047">
    <property type="entry name" value="F-box-like_dom_sf"/>
</dbReference>
<feature type="compositionally biased region" description="Basic and acidic residues" evidence="1">
    <location>
        <begin position="1995"/>
        <end position="2012"/>
    </location>
</feature>
<feature type="transmembrane region" description="Helical" evidence="2">
    <location>
        <begin position="642"/>
        <end position="663"/>
    </location>
</feature>
<dbReference type="Gene3D" id="1.20.1280.50">
    <property type="match status" value="1"/>
</dbReference>
<feature type="region of interest" description="Disordered" evidence="1">
    <location>
        <begin position="740"/>
        <end position="803"/>
    </location>
</feature>
<dbReference type="OrthoDB" id="66726at2759"/>
<feature type="compositionally biased region" description="Basic and acidic residues" evidence="1">
    <location>
        <begin position="2146"/>
        <end position="2161"/>
    </location>
</feature>
<name>A0A1Z5TBU4_HORWE</name>
<dbReference type="VEuPathDB" id="FungiDB:BTJ68_06505"/>
<protein>
    <recommendedName>
        <fullName evidence="3">F-box domain-containing protein</fullName>
    </recommendedName>
</protein>
<dbReference type="InParanoid" id="A0A1Z5TBU4"/>
<dbReference type="PROSITE" id="PS50181">
    <property type="entry name" value="FBOX"/>
    <property type="match status" value="1"/>
</dbReference>
<feature type="compositionally biased region" description="Low complexity" evidence="1">
    <location>
        <begin position="1705"/>
        <end position="1718"/>
    </location>
</feature>
<feature type="compositionally biased region" description="Polar residues" evidence="1">
    <location>
        <begin position="57"/>
        <end position="69"/>
    </location>
</feature>
<dbReference type="InterPro" id="IPR001810">
    <property type="entry name" value="F-box_dom"/>
</dbReference>
<reference evidence="4 5" key="1">
    <citation type="submission" date="2017-01" db="EMBL/GenBank/DDBJ databases">
        <title>The recent genome duplication of the halophilic yeast Hortaea werneckii: insights from long-read sequencing.</title>
        <authorList>
            <person name="Sinha S."/>
            <person name="Flibotte S."/>
            <person name="Neira M."/>
            <person name="Lenassi M."/>
            <person name="Gostincar C."/>
            <person name="Stajich J.E."/>
            <person name="Nislow C.E."/>
        </authorList>
    </citation>
    <scope>NUCLEOTIDE SEQUENCE [LARGE SCALE GENOMIC DNA]</scope>
    <source>
        <strain evidence="4 5">EXF-2000</strain>
    </source>
</reference>
<feature type="compositionally biased region" description="Basic and acidic residues" evidence="1">
    <location>
        <begin position="787"/>
        <end position="803"/>
    </location>
</feature>
<feature type="transmembrane region" description="Helical" evidence="2">
    <location>
        <begin position="427"/>
        <end position="452"/>
    </location>
</feature>
<dbReference type="GO" id="GO:0006511">
    <property type="term" value="P:ubiquitin-dependent protein catabolic process"/>
    <property type="evidence" value="ECO:0007669"/>
    <property type="project" value="TreeGrafter"/>
</dbReference>
<keyword evidence="2" id="KW-1133">Transmembrane helix</keyword>
<evidence type="ECO:0000259" key="3">
    <source>
        <dbReference type="PROSITE" id="PS50181"/>
    </source>
</evidence>
<dbReference type="CDD" id="cd09917">
    <property type="entry name" value="F-box_SF"/>
    <property type="match status" value="1"/>
</dbReference>
<feature type="compositionally biased region" description="Basic residues" evidence="1">
    <location>
        <begin position="593"/>
        <end position="602"/>
    </location>
</feature>
<evidence type="ECO:0000256" key="2">
    <source>
        <dbReference type="SAM" id="Phobius"/>
    </source>
</evidence>
<feature type="compositionally biased region" description="Acidic residues" evidence="1">
    <location>
        <begin position="2038"/>
        <end position="2048"/>
    </location>
</feature>
<dbReference type="InterPro" id="IPR015943">
    <property type="entry name" value="WD40/YVTN_repeat-like_dom_sf"/>
</dbReference>
<evidence type="ECO:0000313" key="5">
    <source>
        <dbReference type="Proteomes" id="UP000194280"/>
    </source>
</evidence>
<accession>A0A1Z5TBU4</accession>
<feature type="transmembrane region" description="Helical" evidence="2">
    <location>
        <begin position="159"/>
        <end position="179"/>
    </location>
</feature>
<feature type="region of interest" description="Disordered" evidence="1">
    <location>
        <begin position="953"/>
        <end position="1013"/>
    </location>
</feature>
<dbReference type="PANTHER" id="PTHR22696:SF1">
    <property type="entry name" value="E3 UBIQUITIN-PROTEIN LIGASE RNF26"/>
    <property type="match status" value="1"/>
</dbReference>
<feature type="compositionally biased region" description="Polar residues" evidence="1">
    <location>
        <begin position="767"/>
        <end position="777"/>
    </location>
</feature>
<gene>
    <name evidence="4" type="ORF">BTJ68_06505</name>
</gene>
<proteinExistence type="predicted"/>
<keyword evidence="2" id="KW-0472">Membrane</keyword>
<feature type="compositionally biased region" description="Basic and acidic residues" evidence="1">
    <location>
        <begin position="2081"/>
        <end position="2095"/>
    </location>
</feature>
<feature type="region of interest" description="Disordered" evidence="1">
    <location>
        <begin position="585"/>
        <end position="625"/>
    </location>
</feature>
<feature type="compositionally biased region" description="Polar residues" evidence="1">
    <location>
        <begin position="2096"/>
        <end position="2107"/>
    </location>
</feature>
<feature type="region of interest" description="Disordered" evidence="1">
    <location>
        <begin position="57"/>
        <end position="98"/>
    </location>
</feature>
<feature type="compositionally biased region" description="Low complexity" evidence="1">
    <location>
        <begin position="1041"/>
        <end position="1063"/>
    </location>
</feature>
<dbReference type="GO" id="GO:0061630">
    <property type="term" value="F:ubiquitin protein ligase activity"/>
    <property type="evidence" value="ECO:0007669"/>
    <property type="project" value="TreeGrafter"/>
</dbReference>
<feature type="region of interest" description="Disordered" evidence="1">
    <location>
        <begin position="1968"/>
        <end position="2206"/>
    </location>
</feature>